<evidence type="ECO:0000256" key="1">
    <source>
        <dbReference type="ARBA" id="ARBA00009437"/>
    </source>
</evidence>
<dbReference type="Pfam" id="PF03466">
    <property type="entry name" value="LysR_substrate"/>
    <property type="match status" value="1"/>
</dbReference>
<evidence type="ECO:0000313" key="7">
    <source>
        <dbReference type="Proteomes" id="UP001208935"/>
    </source>
</evidence>
<dbReference type="EMBL" id="QZCW01000001">
    <property type="protein sequence ID" value="MCW5320457.1"/>
    <property type="molecule type" value="Genomic_DNA"/>
</dbReference>
<dbReference type="InterPro" id="IPR036388">
    <property type="entry name" value="WH-like_DNA-bd_sf"/>
</dbReference>
<feature type="domain" description="HTH lysR-type" evidence="5">
    <location>
        <begin position="1"/>
        <end position="58"/>
    </location>
</feature>
<evidence type="ECO:0000313" key="6">
    <source>
        <dbReference type="EMBL" id="MCW5320457.1"/>
    </source>
</evidence>
<proteinExistence type="inferred from homology"/>
<dbReference type="InterPro" id="IPR005119">
    <property type="entry name" value="LysR_subst-bd"/>
</dbReference>
<comment type="similarity">
    <text evidence="1">Belongs to the LysR transcriptional regulatory family.</text>
</comment>
<evidence type="ECO:0000256" key="3">
    <source>
        <dbReference type="ARBA" id="ARBA00023125"/>
    </source>
</evidence>
<keyword evidence="2" id="KW-0805">Transcription regulation</keyword>
<organism evidence="6 7">
    <name type="scientific">Verminephrobacter aporrectodeae subsp. tuberculatae</name>
    <dbReference type="NCBI Taxonomy" id="1110392"/>
    <lineage>
        <taxon>Bacteria</taxon>
        <taxon>Pseudomonadati</taxon>
        <taxon>Pseudomonadota</taxon>
        <taxon>Betaproteobacteria</taxon>
        <taxon>Burkholderiales</taxon>
        <taxon>Comamonadaceae</taxon>
        <taxon>Verminephrobacter</taxon>
    </lineage>
</organism>
<comment type="caution">
    <text evidence="6">The sequence shown here is derived from an EMBL/GenBank/DDBJ whole genome shotgun (WGS) entry which is preliminary data.</text>
</comment>
<dbReference type="InterPro" id="IPR000847">
    <property type="entry name" value="LysR_HTH_N"/>
</dbReference>
<gene>
    <name evidence="6" type="ORF">D5039_04440</name>
</gene>
<dbReference type="Pfam" id="PF00126">
    <property type="entry name" value="HTH_1"/>
    <property type="match status" value="1"/>
</dbReference>
<sequence>METAFLQTFALVAQTGSMAEAARRQDLSATAVALQLRALERELGATLVARSGRTVRPTPAGHRLLDCVGDILRAVRSLHTVVRDDVVAGELRLGAINTALHTLLPHLLHRVATAHPDVTVFIQSGASLQLFEAVRQGEIDAAVCLHPEFALAKSMAWEPLREEPLVVLAPRALAQHAPLDLLRSQPLLRYDRSVGGGKLADRYLRKHCIAPLERFELGSLLAIALMVQEGLGVSLVPDIDSPLTNGLDIVRLPLPDASEPRRLGVIWMRGSPRARLVAAFLAQARAGLTPMNRLAARKKARDAGVGRSALRATVEARTDGQDAARGTVG</sequence>
<name>A0ABT3KQ63_9BURK</name>
<dbReference type="RefSeq" id="WP_265281206.1">
    <property type="nucleotide sequence ID" value="NZ_QZCW01000001.1"/>
</dbReference>
<dbReference type="Gene3D" id="3.40.190.10">
    <property type="entry name" value="Periplasmic binding protein-like II"/>
    <property type="match status" value="2"/>
</dbReference>
<evidence type="ECO:0000256" key="2">
    <source>
        <dbReference type="ARBA" id="ARBA00023015"/>
    </source>
</evidence>
<dbReference type="Gene3D" id="1.10.10.10">
    <property type="entry name" value="Winged helix-like DNA-binding domain superfamily/Winged helix DNA-binding domain"/>
    <property type="match status" value="1"/>
</dbReference>
<protein>
    <submittedName>
        <fullName evidence="6">LysR family transcriptional regulator</fullName>
    </submittedName>
</protein>
<dbReference type="InterPro" id="IPR036390">
    <property type="entry name" value="WH_DNA-bd_sf"/>
</dbReference>
<dbReference type="GeneID" id="77321813"/>
<dbReference type="Proteomes" id="UP001208935">
    <property type="component" value="Unassembled WGS sequence"/>
</dbReference>
<reference evidence="7" key="1">
    <citation type="submission" date="2023-07" db="EMBL/GenBank/DDBJ databases">
        <title>Verminephrobacter genomes.</title>
        <authorList>
            <person name="Lund M.B."/>
        </authorList>
    </citation>
    <scope>NUCLEOTIDE SEQUENCE [LARGE SCALE GENOMIC DNA]</scope>
    <source>
        <strain evidence="7">AtM5-05</strain>
    </source>
</reference>
<keyword evidence="3" id="KW-0238">DNA-binding</keyword>
<dbReference type="PANTHER" id="PTHR30419">
    <property type="entry name" value="HTH-TYPE TRANSCRIPTIONAL REGULATOR YBHD"/>
    <property type="match status" value="1"/>
</dbReference>
<evidence type="ECO:0000256" key="4">
    <source>
        <dbReference type="ARBA" id="ARBA00023163"/>
    </source>
</evidence>
<dbReference type="SUPFAM" id="SSF53850">
    <property type="entry name" value="Periplasmic binding protein-like II"/>
    <property type="match status" value="1"/>
</dbReference>
<accession>A0ABT3KQ63</accession>
<dbReference type="PROSITE" id="PS50931">
    <property type="entry name" value="HTH_LYSR"/>
    <property type="match status" value="1"/>
</dbReference>
<evidence type="ECO:0000259" key="5">
    <source>
        <dbReference type="PROSITE" id="PS50931"/>
    </source>
</evidence>
<dbReference type="InterPro" id="IPR050950">
    <property type="entry name" value="HTH-type_LysR_regulators"/>
</dbReference>
<keyword evidence="7" id="KW-1185">Reference proteome</keyword>
<dbReference type="SUPFAM" id="SSF46785">
    <property type="entry name" value="Winged helix' DNA-binding domain"/>
    <property type="match status" value="1"/>
</dbReference>
<keyword evidence="4" id="KW-0804">Transcription</keyword>